<accession>A0A818Q049</accession>
<organism evidence="2 3">
    <name type="scientific">Adineta steineri</name>
    <dbReference type="NCBI Taxonomy" id="433720"/>
    <lineage>
        <taxon>Eukaryota</taxon>
        <taxon>Metazoa</taxon>
        <taxon>Spiralia</taxon>
        <taxon>Gnathifera</taxon>
        <taxon>Rotifera</taxon>
        <taxon>Eurotatoria</taxon>
        <taxon>Bdelloidea</taxon>
        <taxon>Adinetida</taxon>
        <taxon>Adinetidae</taxon>
        <taxon>Adineta</taxon>
    </lineage>
</organism>
<dbReference type="EMBL" id="CAJNOG010000182">
    <property type="protein sequence ID" value="CAF1049038.1"/>
    <property type="molecule type" value="Genomic_DNA"/>
</dbReference>
<evidence type="ECO:0000313" key="2">
    <source>
        <dbReference type="EMBL" id="CAF3632547.1"/>
    </source>
</evidence>
<name>A0A818Q049_9BILA</name>
<reference evidence="2" key="1">
    <citation type="submission" date="2021-02" db="EMBL/GenBank/DDBJ databases">
        <authorList>
            <person name="Nowell W R."/>
        </authorList>
    </citation>
    <scope>NUCLEOTIDE SEQUENCE</scope>
</reference>
<evidence type="ECO:0000313" key="3">
    <source>
        <dbReference type="Proteomes" id="UP000663844"/>
    </source>
</evidence>
<evidence type="ECO:0000313" key="1">
    <source>
        <dbReference type="EMBL" id="CAF1049038.1"/>
    </source>
</evidence>
<dbReference type="Proteomes" id="UP000663845">
    <property type="component" value="Unassembled WGS sequence"/>
</dbReference>
<proteinExistence type="predicted"/>
<dbReference type="Proteomes" id="UP000663844">
    <property type="component" value="Unassembled WGS sequence"/>
</dbReference>
<dbReference type="EMBL" id="CAJOAZ010000379">
    <property type="protein sequence ID" value="CAF3632547.1"/>
    <property type="molecule type" value="Genomic_DNA"/>
</dbReference>
<comment type="caution">
    <text evidence="2">The sequence shown here is derived from an EMBL/GenBank/DDBJ whole genome shotgun (WGS) entry which is preliminary data.</text>
</comment>
<sequence length="247" mass="29467">MPESKGWRGIVLITLPSWINGSRILGSSCYRSTCPDDNVYNSYDHVDYLQYLRFFHLHSFLFTNIHHLDLQDPANDEFWLHVFNFQKIRILTLSANRQYDHPENELQLLLDRIPNPHTLILHLVEDEDEYKLFSNLKHDSIRCLEFELYIFNSEECEILINSQLGQKCEVLMLSIKHLDDILQLINQLRNLRSLKICLLQDMDSLLISSENELNDWLTLHSPSICDFRIYHDSMNGFQQYNFYVWIR</sequence>
<protein>
    <submittedName>
        <fullName evidence="2">Uncharacterized protein</fullName>
    </submittedName>
</protein>
<dbReference type="AlphaFoldDB" id="A0A818Q049"/>
<gene>
    <name evidence="1" type="ORF">JYZ213_LOCUS18572</name>
    <name evidence="2" type="ORF">OXD698_LOCUS8022</name>
</gene>